<evidence type="ECO:0000313" key="3">
    <source>
        <dbReference type="Proteomes" id="UP001154240"/>
    </source>
</evidence>
<dbReference type="AlphaFoldDB" id="A0A9X4MHZ5"/>
<protein>
    <submittedName>
        <fullName evidence="2">Molecular chaperone TorD family protein</fullName>
    </submittedName>
</protein>
<organism evidence="2 3">
    <name type="scientific">Thiovibrio frasassiensis</name>
    <dbReference type="NCBI Taxonomy" id="2984131"/>
    <lineage>
        <taxon>Bacteria</taxon>
        <taxon>Pseudomonadati</taxon>
        <taxon>Thermodesulfobacteriota</taxon>
        <taxon>Desulfobulbia</taxon>
        <taxon>Desulfobulbales</taxon>
        <taxon>Thiovibrionaceae</taxon>
        <taxon>Thiovibrio</taxon>
    </lineage>
</organism>
<keyword evidence="1" id="KW-0143">Chaperone</keyword>
<keyword evidence="3" id="KW-1185">Reference proteome</keyword>
<reference evidence="2" key="2">
    <citation type="submission" date="2022-10" db="EMBL/GenBank/DDBJ databases">
        <authorList>
            <person name="Aronson H.S."/>
        </authorList>
    </citation>
    <scope>NUCLEOTIDE SEQUENCE</scope>
    <source>
        <strain evidence="2">RS19-109</strain>
    </source>
</reference>
<dbReference type="RefSeq" id="WP_307632179.1">
    <property type="nucleotide sequence ID" value="NZ_JAPHEH010000001.1"/>
</dbReference>
<dbReference type="Pfam" id="PF02613">
    <property type="entry name" value="Nitrate_red_del"/>
    <property type="match status" value="1"/>
</dbReference>
<dbReference type="Proteomes" id="UP001154240">
    <property type="component" value="Unassembled WGS sequence"/>
</dbReference>
<dbReference type="SUPFAM" id="SSF89155">
    <property type="entry name" value="TorD-like"/>
    <property type="match status" value="1"/>
</dbReference>
<comment type="caution">
    <text evidence="2">The sequence shown here is derived from an EMBL/GenBank/DDBJ whole genome shotgun (WGS) entry which is preliminary data.</text>
</comment>
<reference evidence="2" key="1">
    <citation type="journal article" date="2022" name="bioRxiv">
        <title>Thiovibrio frasassiensisgen. nov., sp. nov., an autotrophic, elemental sulfur disproportionating bacterium isolated from sulfidic karst sediment, and proposal of Thiovibrionaceae fam. nov.</title>
        <authorList>
            <person name="Aronson H."/>
            <person name="Thomas C."/>
            <person name="Bhattacharyya M."/>
            <person name="Eckstein S."/>
            <person name="Jensen S."/>
            <person name="Barco R."/>
            <person name="Macalady J."/>
            <person name="Amend J."/>
        </authorList>
    </citation>
    <scope>NUCLEOTIDE SEQUENCE</scope>
    <source>
        <strain evidence="2">RS19-109</strain>
    </source>
</reference>
<dbReference type="PANTHER" id="PTHR34227">
    <property type="entry name" value="CHAPERONE PROTEIN YCDY"/>
    <property type="match status" value="1"/>
</dbReference>
<accession>A0A9X4MHZ5</accession>
<evidence type="ECO:0000313" key="2">
    <source>
        <dbReference type="EMBL" id="MDG4475204.1"/>
    </source>
</evidence>
<proteinExistence type="predicted"/>
<name>A0A9X4MHZ5_9BACT</name>
<dbReference type="InterPro" id="IPR036411">
    <property type="entry name" value="TorD-like_sf"/>
</dbReference>
<dbReference type="InterPro" id="IPR020945">
    <property type="entry name" value="DMSO/NO3_reduct_chaperone"/>
</dbReference>
<evidence type="ECO:0000256" key="1">
    <source>
        <dbReference type="ARBA" id="ARBA00023186"/>
    </source>
</evidence>
<dbReference type="PANTHER" id="PTHR34227:SF1">
    <property type="entry name" value="DIMETHYL SULFOXIDE REDUCTASE CHAPERONE-RELATED"/>
    <property type="match status" value="1"/>
</dbReference>
<dbReference type="Gene3D" id="1.10.3480.10">
    <property type="entry name" value="TorD-like"/>
    <property type="match status" value="1"/>
</dbReference>
<sequence length="217" mass="24102">MTAELMQAAQRQSDAYRLLAACFSQPDREMFVEENLCANLAGLMREISLPAVGEACQRMAQSLAENSQEELLIEYSGLFLGPFGAPAHPYGSVYLEQDRKLMGDSTMEVLKLYAESGVQHEGDEPPDHIAIELEFMGFLEGRIAQAVSESNQADRADFSAIRARFFNRLLAPWAPILGNILKEQATLAFYRDLGECLLGFINAERQRLQKPAAAQNP</sequence>
<dbReference type="EMBL" id="JAPHEH010000001">
    <property type="protein sequence ID" value="MDG4475204.1"/>
    <property type="molecule type" value="Genomic_DNA"/>
</dbReference>
<dbReference type="InterPro" id="IPR050289">
    <property type="entry name" value="TorD/DmsD_chaperones"/>
</dbReference>
<gene>
    <name evidence="2" type="ORF">OLX77_03400</name>
</gene>